<dbReference type="EMBL" id="CP002859">
    <property type="protein sequence ID" value="AEI49718.1"/>
    <property type="molecule type" value="Genomic_DNA"/>
</dbReference>
<dbReference type="AlphaFoldDB" id="A0A7U3ZMB7"/>
<evidence type="ECO:0008006" key="3">
    <source>
        <dbReference type="Google" id="ProtNLM"/>
    </source>
</evidence>
<gene>
    <name evidence="1" type="ordered locus">Runsl_3350</name>
</gene>
<protein>
    <recommendedName>
        <fullName evidence="3">HTH domain-containing protein</fullName>
    </recommendedName>
</protein>
<dbReference type="Proteomes" id="UP000000493">
    <property type="component" value="Chromosome"/>
</dbReference>
<accession>A0A7U3ZMB7</accession>
<keyword evidence="2" id="KW-1185">Reference proteome</keyword>
<evidence type="ECO:0000313" key="1">
    <source>
        <dbReference type="EMBL" id="AEI49718.1"/>
    </source>
</evidence>
<proteinExistence type="predicted"/>
<evidence type="ECO:0000313" key="2">
    <source>
        <dbReference type="Proteomes" id="UP000000493"/>
    </source>
</evidence>
<organism evidence="1 2">
    <name type="scientific">Runella slithyformis (strain ATCC 29530 / DSM 19594 / LMG 11500 / NCIMB 11436 / LSU 4)</name>
    <dbReference type="NCBI Taxonomy" id="761193"/>
    <lineage>
        <taxon>Bacteria</taxon>
        <taxon>Pseudomonadati</taxon>
        <taxon>Bacteroidota</taxon>
        <taxon>Cytophagia</taxon>
        <taxon>Cytophagales</taxon>
        <taxon>Spirosomataceae</taxon>
        <taxon>Runella</taxon>
    </lineage>
</organism>
<sequence length="82" mass="9406">MQTKNQLQTIFEYLQNNVVTASMLSEATGVPQKNICRYKRDLQQAGQLAEIKKGVCQQTGFKAWYITTDKSKFPKSEQLTLF</sequence>
<name>A0A7U3ZMB7_RUNSL</name>
<reference evidence="1 2" key="2">
    <citation type="journal article" date="2012" name="Stand. Genomic Sci.">
        <title>Complete genome sequence of the aquatic bacterium Runella slithyformis type strain (LSU 4(T)).</title>
        <authorList>
            <person name="Copeland A."/>
            <person name="Zhang X."/>
            <person name="Misra M."/>
            <person name="Lapidus A."/>
            <person name="Nolan M."/>
            <person name="Lucas S."/>
            <person name="Deshpande S."/>
            <person name="Cheng J.F."/>
            <person name="Tapia R."/>
            <person name="Goodwin L.A."/>
            <person name="Pitluck S."/>
            <person name="Liolios K."/>
            <person name="Pagani I."/>
            <person name="Ivanova N."/>
            <person name="Mikhailova N."/>
            <person name="Pati A."/>
            <person name="Chen A."/>
            <person name="Palaniappan K."/>
            <person name="Land M."/>
            <person name="Hauser L."/>
            <person name="Pan C."/>
            <person name="Jeffries C.D."/>
            <person name="Detter J.C."/>
            <person name="Brambilla E.M."/>
            <person name="Rohde M."/>
            <person name="Djao O.D."/>
            <person name="Goker M."/>
            <person name="Sikorski J."/>
            <person name="Tindall B.J."/>
            <person name="Woyke T."/>
            <person name="Bristow J."/>
            <person name="Eisen J.A."/>
            <person name="Markowitz V."/>
            <person name="Hugenholtz P."/>
            <person name="Kyrpides N.C."/>
            <person name="Klenk H.P."/>
            <person name="Mavromatis K."/>
        </authorList>
    </citation>
    <scope>NUCLEOTIDE SEQUENCE [LARGE SCALE GENOMIC DNA]</scope>
    <source>
        <strain evidence="2">ATCC 29530 / DSM 19594 / LMG 11500 / NCIMB 11436 / LSU 4</strain>
    </source>
</reference>
<dbReference type="KEGG" id="rsi:Runsl_3350"/>
<reference evidence="2" key="1">
    <citation type="submission" date="2011-06" db="EMBL/GenBank/DDBJ databases">
        <title>The complete genome of chromosome of Runella slithyformis DSM 19594.</title>
        <authorList>
            <consortium name="US DOE Joint Genome Institute (JGI-PGF)"/>
            <person name="Lucas S."/>
            <person name="Han J."/>
            <person name="Lapidus A."/>
            <person name="Bruce D."/>
            <person name="Goodwin L."/>
            <person name="Pitluck S."/>
            <person name="Peters L."/>
            <person name="Kyrpides N."/>
            <person name="Mavromatis K."/>
            <person name="Ivanova N."/>
            <person name="Ovchinnikova G."/>
            <person name="Zhang X."/>
            <person name="Misra M."/>
            <person name="Detter J.C."/>
            <person name="Tapia R."/>
            <person name="Han C."/>
            <person name="Land M."/>
            <person name="Hauser L."/>
            <person name="Markowitz V."/>
            <person name="Cheng J.-F."/>
            <person name="Hugenholtz P."/>
            <person name="Woyke T."/>
            <person name="Wu D."/>
            <person name="Tindall B."/>
            <person name="Faehrich R."/>
            <person name="Brambilla E."/>
            <person name="Klenk H.-P."/>
            <person name="Eisen J.A."/>
        </authorList>
    </citation>
    <scope>NUCLEOTIDE SEQUENCE [LARGE SCALE GENOMIC DNA]</scope>
    <source>
        <strain evidence="2">ATCC 29530 / DSM 19594 / LMG 11500 / NCIMB 11436 / LSU 4</strain>
    </source>
</reference>